<dbReference type="Proteomes" id="UP000334019">
    <property type="component" value="Chromosome"/>
</dbReference>
<proteinExistence type="predicted"/>
<dbReference type="InterPro" id="IPR036412">
    <property type="entry name" value="HAD-like_sf"/>
</dbReference>
<protein>
    <submittedName>
        <fullName evidence="1">HAD-IIB family hydrolase</fullName>
    </submittedName>
</protein>
<dbReference type="PANTHER" id="PTHR10000">
    <property type="entry name" value="PHOSPHOSERINE PHOSPHATASE"/>
    <property type="match status" value="1"/>
</dbReference>
<dbReference type="GO" id="GO:0005829">
    <property type="term" value="C:cytosol"/>
    <property type="evidence" value="ECO:0007669"/>
    <property type="project" value="TreeGrafter"/>
</dbReference>
<organism evidence="1 2">
    <name type="scientific">Actinomarinicola tropica</name>
    <dbReference type="NCBI Taxonomy" id="2789776"/>
    <lineage>
        <taxon>Bacteria</taxon>
        <taxon>Bacillati</taxon>
        <taxon>Actinomycetota</taxon>
        <taxon>Acidimicrobiia</taxon>
        <taxon>Acidimicrobiales</taxon>
        <taxon>Iamiaceae</taxon>
        <taxon>Actinomarinicola</taxon>
    </lineage>
</organism>
<evidence type="ECO:0000313" key="2">
    <source>
        <dbReference type="Proteomes" id="UP000334019"/>
    </source>
</evidence>
<name>A0A5Q2RN45_9ACTN</name>
<dbReference type="Pfam" id="PF08282">
    <property type="entry name" value="Hydrolase_3"/>
    <property type="match status" value="1"/>
</dbReference>
<reference evidence="1 2" key="1">
    <citation type="submission" date="2019-11" db="EMBL/GenBank/DDBJ databases">
        <authorList>
            <person name="He Y."/>
        </authorList>
    </citation>
    <scope>NUCLEOTIDE SEQUENCE [LARGE SCALE GENOMIC DNA]</scope>
    <source>
        <strain evidence="1 2">SCSIO 58843</strain>
    </source>
</reference>
<accession>A0A5Q2RN45</accession>
<dbReference type="Gene3D" id="3.30.1240.10">
    <property type="match status" value="1"/>
</dbReference>
<dbReference type="GO" id="GO:0000287">
    <property type="term" value="F:magnesium ion binding"/>
    <property type="evidence" value="ECO:0007669"/>
    <property type="project" value="TreeGrafter"/>
</dbReference>
<dbReference type="KEGG" id="atq:GH723_15400"/>
<dbReference type="EMBL" id="CP045851">
    <property type="protein sequence ID" value="QGG96372.1"/>
    <property type="molecule type" value="Genomic_DNA"/>
</dbReference>
<dbReference type="InterPro" id="IPR006379">
    <property type="entry name" value="HAD-SF_hydro_IIB"/>
</dbReference>
<keyword evidence="2" id="KW-1185">Reference proteome</keyword>
<dbReference type="RefSeq" id="WP_153760476.1">
    <property type="nucleotide sequence ID" value="NZ_CP045851.1"/>
</dbReference>
<dbReference type="AlphaFoldDB" id="A0A5Q2RN45"/>
<dbReference type="Gene3D" id="3.40.50.1000">
    <property type="entry name" value="HAD superfamily/HAD-like"/>
    <property type="match status" value="1"/>
</dbReference>
<dbReference type="InterPro" id="IPR023214">
    <property type="entry name" value="HAD_sf"/>
</dbReference>
<dbReference type="NCBIfam" id="TIGR01484">
    <property type="entry name" value="HAD-SF-IIB"/>
    <property type="match status" value="1"/>
</dbReference>
<keyword evidence="1" id="KW-0378">Hydrolase</keyword>
<gene>
    <name evidence="1" type="ORF">GH723_15400</name>
</gene>
<dbReference type="SUPFAM" id="SSF56784">
    <property type="entry name" value="HAD-like"/>
    <property type="match status" value="1"/>
</dbReference>
<dbReference type="GO" id="GO:0016791">
    <property type="term" value="F:phosphatase activity"/>
    <property type="evidence" value="ECO:0007669"/>
    <property type="project" value="UniProtKB-ARBA"/>
</dbReference>
<sequence length="269" mass="28148">MGIDLVVTDLDGTLWETQDHLHPDTVAAVAELDRRGVPLLVATGRRLASTRAGLAGLGLTPPVVVLNGALVVDLATGEHIHRQSFGADAAAKVLDAFLGFGIEPCVYVEHPDVDVFVSDNPSTHPEHLASFGEWVRTGDLAEVVASHEVLAFGVLGLAPSSVEGLEDVLAPIANPHVSDERQFGGGSLTVTVAPPQLSKWDGIEAFCRHRGIDSGNVLAIGDGPNDLEMLDGARVAVVMADAHPAALARADHVVPRAADGGWAQLLTYL</sequence>
<dbReference type="PANTHER" id="PTHR10000:SF8">
    <property type="entry name" value="HAD SUPERFAMILY HYDROLASE-LIKE, TYPE 3"/>
    <property type="match status" value="1"/>
</dbReference>
<evidence type="ECO:0000313" key="1">
    <source>
        <dbReference type="EMBL" id="QGG96372.1"/>
    </source>
</evidence>